<accession>B5W507</accession>
<sequence>MVGKSGQPFKKSRKYGESAEDLQDRLDFVAALLAWDDKEITIPPDSLKAQFELEWVKEDELRVSGILEQKQRNGQIKRIEKGITKKELGILLETYRQKPILEAARDELIQNALACLRDLGILKEHESAKNQGYWKFSLCLKHQTKREENLQVIRDKWKESFGELPEPNHPPQLTATLNRCILGLKGDYQQAQQQLTEITTTLQNRLKDKTLSITKVEEGSIILIVESSQTGYEQLKRLIGQEIAGFPVEYAIDEWQDICRRMLLDRKPLSSNTVIGQVYGDRNLIDEDLFVDLALVKPKRSQHPKHPQEIDPEKGSDLYNREEVEKRFAYREFLEEVISQRTEKRLAIIGEPGAGKTTLLQKLAFWLLQATDDLVVWVSLAELGSQPLGEYLEQKWLTEALRQSREEIKADWGNKFEGGAVWLLLDGLDEMSQTDLQGLNFRGWVTDARMIVTCRLNLWQANPSQLQGFQTYLTQPFQDEQMQEFIRRWFRGLVAEGEDVQLAESLWSELQESGKERIKDLCRNPLRLTLLCATWKVEDALPETMADLYGGFVESVYGWKETAFPVTEEEKEQLNAALGELAKASLEGETSRFRLTHRLVCEHLGKPKSKGSLFPLALKLGWLNEVGVAEENPREKVYGFYHATFQEYLAALAVEDWDYFLPKDHVDCPVEGKRYRIFEPQWKQVILLWLGRWDVAANDKLEFVIKLATFNDKCRNLYRVKSNFLAVEGISQLKDIDMLIPYKEYNQFSLTLALIDKLVGVALWDFDVEPKRWSIYKACLQQDAREILKRTTRTKVIAILEIKLNSISISYSLNSVFKGKAQSEIEAELKKICPDTVMADLAANNMRCLKEMSIYLENLHGYEGAGQIFLDFIGFLWELEPQNKLIISSLSSLIETTENLGTRRDAINRLEIIDPHHPAFVQALIKTLATDPDPERRNRAAQILGIINPGDPLVVNWLLDILKANQHQENYRSQIAYHLGLVDPGNIQAQAILLEIVETTQNEDIRWHLANCLERYEPGNPGAIAVLLKIIETTDDEEVIRDAFSSLLKIGKEHPDAIAGLLKIIENTDNQYVCCDAIRNLRHIGIKSNNSDAMKILLKIIESTDNKDIFASSISHLKDFYQGNFDAIMKTFIKIIETTDNEDIFQSVLWSLGNIGKKHDSAVISDLFKRLEDIKNENIIGNICYSLHDIEKEKRNVVISGFCQIIKGGKFSFEVPYYLHKIDPENPHVIPALVRVIETTDNEDTCCEAARYLHKIDPGNPHVIPALVRVIETTDNEDTCCEAARYLHKIDPGNPHVIPALVRVIETTDNEDTAGIAIGTFSIFECNHPEAISVLSKLIQSINNTQLLETAALSLGTIDPGNTQAIITLIKINEINGSSFLPYRIRKFIKSWEGNNQAIAGLLGILETADDSKTLTFVSKMLEEVGKGNYLAISGLMKILQTNINQKICGYAAYSLAKIDPKNYLVIPELLKALETNQEEDIQWQLALQLGKVDPSNQRATEYLVGIIGANDSQDILKEINWHLKEVEWGSHFGISVIVKLLKISRDKPHEESPISHIRFYQTFEGICHGSTLATSRLIELIQSDYLEGDYSLYFEYLKRTIANQEQKEMIISALHSHLSDETYRDNFNLYLECYKLFWNCAENLSYPEFYQAWHNPPTTPHPEVTEQTPHSGEQTFASPLTWESLQHLPLYCLNADLLADETREREIALTLSELIWEITCPDEDPPEPATPAELRRHLKTLKRRNLLPHGAILFGSETVSTPTQPTPELMAFCQKLTGVIAVAFLTEEPLEAPLKGFPPNQPNLISAIESWLGESVHRGSP</sequence>
<comment type="caution">
    <text evidence="4">The sequence shown here is derived from an EMBL/GenBank/DDBJ whole genome shotgun (WGS) entry which is preliminary data.</text>
</comment>
<dbReference type="Proteomes" id="UP000004061">
    <property type="component" value="Unassembled WGS sequence"/>
</dbReference>
<dbReference type="InterPro" id="IPR045434">
    <property type="entry name" value="EAD4"/>
</dbReference>
<keyword evidence="5" id="KW-1185">Reference proteome</keyword>
<protein>
    <submittedName>
        <fullName evidence="4">Putative signal transduction protein with Nacht domain</fullName>
    </submittedName>
</protein>
<keyword evidence="1" id="KW-0042">Antenna complex</keyword>
<dbReference type="SMART" id="SM00567">
    <property type="entry name" value="EZ_HEAT"/>
    <property type="match status" value="7"/>
</dbReference>
<dbReference type="InterPro" id="IPR011989">
    <property type="entry name" value="ARM-like"/>
</dbReference>
<dbReference type="SUPFAM" id="SSF52540">
    <property type="entry name" value="P-loop containing nucleoside triphosphate hydrolases"/>
    <property type="match status" value="1"/>
</dbReference>
<dbReference type="Gene3D" id="1.25.10.10">
    <property type="entry name" value="Leucine-rich Repeat Variant"/>
    <property type="match status" value="4"/>
</dbReference>
<dbReference type="InterPro" id="IPR004155">
    <property type="entry name" value="PBS_lyase_HEAT"/>
</dbReference>
<dbReference type="Gene3D" id="3.40.50.300">
    <property type="entry name" value="P-loop containing nucleotide triphosphate hydrolases"/>
    <property type="match status" value="1"/>
</dbReference>
<dbReference type="SMART" id="SM00382">
    <property type="entry name" value="AAA"/>
    <property type="match status" value="1"/>
</dbReference>
<reference evidence="4 5" key="1">
    <citation type="journal article" date="2011" name="Appl. Environ. Microbiol.">
        <title>Contribution of a Sodium Ion Gradient to Energy Conservation during Fermentation in the Cyanobacterium Arthrospira (Spirulina) maxima CS-328.</title>
        <authorList>
            <person name="Carrieri D."/>
            <person name="Ananyev G."/>
            <person name="Lenz O."/>
            <person name="Bryant D.A."/>
            <person name="Dismukes G.C."/>
        </authorList>
    </citation>
    <scope>NUCLEOTIDE SEQUENCE [LARGE SCALE GENOMIC DNA]</scope>
    <source>
        <strain evidence="4 5">CS-328</strain>
    </source>
</reference>
<keyword evidence="2" id="KW-0605">Phycobilisome</keyword>
<evidence type="ECO:0000313" key="5">
    <source>
        <dbReference type="Proteomes" id="UP000004061"/>
    </source>
</evidence>
<dbReference type="InterPro" id="IPR054611">
    <property type="entry name" value="NCAB"/>
</dbReference>
<evidence type="ECO:0000256" key="2">
    <source>
        <dbReference type="ARBA" id="ARBA00022738"/>
    </source>
</evidence>
<dbReference type="Pfam" id="PF22724">
    <property type="entry name" value="NCAB1"/>
    <property type="match status" value="1"/>
</dbReference>
<dbReference type="InterPro" id="IPR003593">
    <property type="entry name" value="AAA+_ATPase"/>
</dbReference>
<evidence type="ECO:0000259" key="3">
    <source>
        <dbReference type="SMART" id="SM00382"/>
    </source>
</evidence>
<dbReference type="Pfam" id="PF05729">
    <property type="entry name" value="NACHT"/>
    <property type="match status" value="1"/>
</dbReference>
<gene>
    <name evidence="4" type="ORF">AmaxDRAFT_3855</name>
</gene>
<name>B5W507_LIMMA</name>
<dbReference type="InterPro" id="IPR027417">
    <property type="entry name" value="P-loop_NTPase"/>
</dbReference>
<dbReference type="InterPro" id="IPR054570">
    <property type="entry name" value="NCC-H_dom"/>
</dbReference>
<proteinExistence type="predicted"/>
<dbReference type="GO" id="GO:0030089">
    <property type="term" value="C:phycobilisome"/>
    <property type="evidence" value="ECO:0007669"/>
    <property type="project" value="UniProtKB-KW"/>
</dbReference>
<feature type="domain" description="AAA+ ATPase" evidence="3">
    <location>
        <begin position="342"/>
        <end position="477"/>
    </location>
</feature>
<dbReference type="Pfam" id="PF19959">
    <property type="entry name" value="EAD4"/>
    <property type="match status" value="1"/>
</dbReference>
<dbReference type="PANTHER" id="PTHR46844:SF1">
    <property type="entry name" value="SLR5058 PROTEIN"/>
    <property type="match status" value="1"/>
</dbReference>
<dbReference type="EMBL" id="ABYK01000033">
    <property type="protein sequence ID" value="EDZ93340.1"/>
    <property type="molecule type" value="Genomic_DNA"/>
</dbReference>
<dbReference type="RefSeq" id="WP_006669967.1">
    <property type="nucleotide sequence ID" value="NZ_ABYK01000033.1"/>
</dbReference>
<evidence type="ECO:0000313" key="4">
    <source>
        <dbReference type="EMBL" id="EDZ93340.1"/>
    </source>
</evidence>
<dbReference type="InterPro" id="IPR049341">
    <property type="entry name" value="TRADD-like_N"/>
</dbReference>
<dbReference type="Pfam" id="PF20694">
    <property type="entry name" value="TRADD-like_N"/>
    <property type="match status" value="1"/>
</dbReference>
<dbReference type="PANTHER" id="PTHR46844">
    <property type="entry name" value="SLR5058 PROTEIN"/>
    <property type="match status" value="1"/>
</dbReference>
<dbReference type="Pfam" id="PF22730">
    <property type="entry name" value="NCC-H"/>
    <property type="match status" value="1"/>
</dbReference>
<dbReference type="InterPro" id="IPR007111">
    <property type="entry name" value="NACHT_NTPase"/>
</dbReference>
<dbReference type="SUPFAM" id="SSF48371">
    <property type="entry name" value="ARM repeat"/>
    <property type="match status" value="1"/>
</dbReference>
<dbReference type="Pfam" id="PF13646">
    <property type="entry name" value="HEAT_2"/>
    <property type="match status" value="1"/>
</dbReference>
<evidence type="ECO:0000256" key="1">
    <source>
        <dbReference type="ARBA" id="ARBA00022549"/>
    </source>
</evidence>
<dbReference type="InterPro" id="IPR016024">
    <property type="entry name" value="ARM-type_fold"/>
</dbReference>
<organism evidence="4 5">
    <name type="scientific">Limnospira maxima CS-328</name>
    <dbReference type="NCBI Taxonomy" id="513049"/>
    <lineage>
        <taxon>Bacteria</taxon>
        <taxon>Bacillati</taxon>
        <taxon>Cyanobacteriota</taxon>
        <taxon>Cyanophyceae</taxon>
        <taxon>Oscillatoriophycideae</taxon>
        <taxon>Oscillatoriales</taxon>
        <taxon>Sirenicapillariaceae</taxon>
        <taxon>Limnospira</taxon>
    </lineage>
</organism>